<reference evidence="1 2" key="1">
    <citation type="submission" date="2016-10" db="EMBL/GenBank/DDBJ databases">
        <title>Comparative genomics of Bacillus thuringiensis reveals a path to pathogens against multiple invertebrate hosts.</title>
        <authorList>
            <person name="Zheng J."/>
            <person name="Gao Q."/>
            <person name="Liu H."/>
            <person name="Peng D."/>
            <person name="Ruan L."/>
            <person name="Sun M."/>
        </authorList>
    </citation>
    <scope>NUCLEOTIDE SEQUENCE [LARGE SCALE GENOMIC DNA]</scope>
    <source>
        <strain evidence="1">BGSC 4BW1</strain>
    </source>
</reference>
<dbReference type="AlphaFoldDB" id="A0A9X6QM09"/>
<dbReference type="RefSeq" id="WP_086401755.1">
    <property type="nucleotide sequence ID" value="NZ_MOOP01000124.1"/>
</dbReference>
<evidence type="ECO:0000313" key="2">
    <source>
        <dbReference type="Proteomes" id="UP000195120"/>
    </source>
</evidence>
<evidence type="ECO:0000313" key="1">
    <source>
        <dbReference type="EMBL" id="OUB44879.1"/>
    </source>
</evidence>
<gene>
    <name evidence="1" type="ORF">BK741_21655</name>
</gene>
<proteinExistence type="predicted"/>
<dbReference type="Proteomes" id="UP000195120">
    <property type="component" value="Unassembled WGS sequence"/>
</dbReference>
<accession>A0A9X6QM09</accession>
<organism evidence="1 2">
    <name type="scientific">Bacillus thuringiensis serovar iberica</name>
    <dbReference type="NCBI Taxonomy" id="180866"/>
    <lineage>
        <taxon>Bacteria</taxon>
        <taxon>Bacillati</taxon>
        <taxon>Bacillota</taxon>
        <taxon>Bacilli</taxon>
        <taxon>Bacillales</taxon>
        <taxon>Bacillaceae</taxon>
        <taxon>Bacillus</taxon>
        <taxon>Bacillus cereus group</taxon>
    </lineage>
</organism>
<protein>
    <submittedName>
        <fullName evidence="1">Uncharacterized protein</fullName>
    </submittedName>
</protein>
<dbReference type="EMBL" id="MOOP01000124">
    <property type="protein sequence ID" value="OUB44879.1"/>
    <property type="molecule type" value="Genomic_DNA"/>
</dbReference>
<name>A0A9X6QM09_BACTU</name>
<sequence length="148" mass="17010">MTKKQNKQKYHPGDVLSLRLPSNFTNEELEGLNHLKFKLDRDFNKVVAPLLLKSIDAYMQEEKKEITVPLPKKLTVEQEANFNNPLVKQLIGQLVYQLILNPAQPIDVDMISQNNTIPTKEPGNEPTHFKNSFGANFINNNFDFDDDE</sequence>
<comment type="caution">
    <text evidence="1">The sequence shown here is derived from an EMBL/GenBank/DDBJ whole genome shotgun (WGS) entry which is preliminary data.</text>
</comment>